<dbReference type="Gene3D" id="3.40.50.150">
    <property type="entry name" value="Vaccinia Virus protein VP39"/>
    <property type="match status" value="2"/>
</dbReference>
<organism evidence="4 5">
    <name type="scientific">Alloalcanivorax xenomutans</name>
    <dbReference type="NCBI Taxonomy" id="1094342"/>
    <lineage>
        <taxon>Bacteria</taxon>
        <taxon>Pseudomonadati</taxon>
        <taxon>Pseudomonadota</taxon>
        <taxon>Gammaproteobacteria</taxon>
        <taxon>Oceanospirillales</taxon>
        <taxon>Alcanivoracaceae</taxon>
        <taxon>Alloalcanivorax</taxon>
    </lineage>
</organism>
<dbReference type="SUPFAM" id="SSF53335">
    <property type="entry name" value="S-adenosyl-L-methionine-dependent methyltransferases"/>
    <property type="match status" value="1"/>
</dbReference>
<dbReference type="InterPro" id="IPR012263">
    <property type="entry name" value="M_m6A_EcoRV"/>
</dbReference>
<evidence type="ECO:0000256" key="1">
    <source>
        <dbReference type="ARBA" id="ARBA00022603"/>
    </source>
</evidence>
<dbReference type="PRINTS" id="PR00505">
    <property type="entry name" value="D12N6MTFRASE"/>
</dbReference>
<dbReference type="InterPro" id="IPR029063">
    <property type="entry name" value="SAM-dependent_MTases_sf"/>
</dbReference>
<keyword evidence="3" id="KW-0949">S-adenosyl-L-methionine</keyword>
<dbReference type="GO" id="GO:0032259">
    <property type="term" value="P:methylation"/>
    <property type="evidence" value="ECO:0007669"/>
    <property type="project" value="UniProtKB-KW"/>
</dbReference>
<dbReference type="GO" id="GO:1904047">
    <property type="term" value="F:S-adenosyl-L-methionine binding"/>
    <property type="evidence" value="ECO:0007669"/>
    <property type="project" value="TreeGrafter"/>
</dbReference>
<dbReference type="GO" id="GO:0006298">
    <property type="term" value="P:mismatch repair"/>
    <property type="evidence" value="ECO:0007669"/>
    <property type="project" value="TreeGrafter"/>
</dbReference>
<keyword evidence="5" id="KW-1185">Reference proteome</keyword>
<keyword evidence="1 4" id="KW-0489">Methyltransferase</keyword>
<sequence length="296" mass="33484">MTLPTPILRYHGGKFRIADWLIQHFPPHQVYVEPFGGGASVLLSKPPAPAEVYNDLDGEIVNLFRVLRDPHDARVLAQQCQYTPYAREEFEQAQRPSDLPIEQARRTLVRSWFSFGSAGATRGRTGMRTFTKPDSAYLGVAQAWSRVSRLIPVVTERLTHVVIEHRPAIDVMRHHDSPTTLHYVDPPYLPETRSNGGTRYYRHELTQEDHEVLLEVLQGLTGMVALSGYAHPLYDQCLPGWHRVSLATSGSSRFGSTSRTECLWLNTQAQHGLAQLDLFDSFHRSDRFDRTGGIAL</sequence>
<dbReference type="AlphaFoldDB" id="A0A9Q3W6C2"/>
<dbReference type="Proteomes" id="UP001107961">
    <property type="component" value="Unassembled WGS sequence"/>
</dbReference>
<dbReference type="Pfam" id="PF02086">
    <property type="entry name" value="MethyltransfD12"/>
    <property type="match status" value="1"/>
</dbReference>
<evidence type="ECO:0000313" key="5">
    <source>
        <dbReference type="Proteomes" id="UP001107961"/>
    </source>
</evidence>
<evidence type="ECO:0000256" key="2">
    <source>
        <dbReference type="ARBA" id="ARBA00022679"/>
    </source>
</evidence>
<dbReference type="PANTHER" id="PTHR30481">
    <property type="entry name" value="DNA ADENINE METHYLASE"/>
    <property type="match status" value="1"/>
</dbReference>
<dbReference type="GO" id="GO:0009007">
    <property type="term" value="F:site-specific DNA-methyltransferase (adenine-specific) activity"/>
    <property type="evidence" value="ECO:0007669"/>
    <property type="project" value="UniProtKB-EC"/>
</dbReference>
<gene>
    <name evidence="4" type="ORF">LZG35_13320</name>
</gene>
<dbReference type="GO" id="GO:0009307">
    <property type="term" value="P:DNA restriction-modification system"/>
    <property type="evidence" value="ECO:0007669"/>
    <property type="project" value="InterPro"/>
</dbReference>
<dbReference type="RefSeq" id="WP_233925953.1">
    <property type="nucleotide sequence ID" value="NZ_JAJVKT010000016.1"/>
</dbReference>
<dbReference type="PIRSF" id="PIRSF000398">
    <property type="entry name" value="M_m6A_EcoRV"/>
    <property type="match status" value="1"/>
</dbReference>
<evidence type="ECO:0000313" key="4">
    <source>
        <dbReference type="EMBL" id="MCE7509620.1"/>
    </source>
</evidence>
<accession>A0A9Q3W6C2</accession>
<reference evidence="4" key="1">
    <citation type="submission" date="2022-01" db="EMBL/GenBank/DDBJ databases">
        <authorList>
            <person name="Karlyshev A.V."/>
            <person name="Jaspars M."/>
        </authorList>
    </citation>
    <scope>NUCLEOTIDE SEQUENCE</scope>
    <source>
        <strain evidence="4">AGSA3-2</strain>
    </source>
</reference>
<proteinExistence type="predicted"/>
<dbReference type="GO" id="GO:0043565">
    <property type="term" value="F:sequence-specific DNA binding"/>
    <property type="evidence" value="ECO:0007669"/>
    <property type="project" value="TreeGrafter"/>
</dbReference>
<keyword evidence="2" id="KW-0808">Transferase</keyword>
<protein>
    <submittedName>
        <fullName evidence="4">DNA adenine methylase</fullName>
    </submittedName>
</protein>
<dbReference type="InterPro" id="IPR012327">
    <property type="entry name" value="MeTrfase_D12"/>
</dbReference>
<dbReference type="PANTHER" id="PTHR30481:SF4">
    <property type="entry name" value="SITE-SPECIFIC DNA-METHYLTRANSFERASE (ADENINE-SPECIFIC)"/>
    <property type="match status" value="1"/>
</dbReference>
<name>A0A9Q3W6C2_9GAMM</name>
<comment type="caution">
    <text evidence="4">The sequence shown here is derived from an EMBL/GenBank/DDBJ whole genome shotgun (WGS) entry which is preliminary data.</text>
</comment>
<dbReference type="EMBL" id="JAJVKT010000016">
    <property type="protein sequence ID" value="MCE7509620.1"/>
    <property type="molecule type" value="Genomic_DNA"/>
</dbReference>
<evidence type="ECO:0000256" key="3">
    <source>
        <dbReference type="ARBA" id="ARBA00022691"/>
    </source>
</evidence>